<dbReference type="EnsemblMetazoa" id="LLOJ000510-RA">
    <property type="protein sequence ID" value="LLOJ000510-PA"/>
    <property type="gene ID" value="LLOJ000510"/>
</dbReference>
<dbReference type="Pfam" id="PF03564">
    <property type="entry name" value="DUF1759"/>
    <property type="match status" value="1"/>
</dbReference>
<dbReference type="Proteomes" id="UP000092461">
    <property type="component" value="Unassembled WGS sequence"/>
</dbReference>
<dbReference type="Pfam" id="PF18701">
    <property type="entry name" value="DUF5641"/>
    <property type="match status" value="1"/>
</dbReference>
<sequence length="1305" mass="148380">MPGRSSQRAAYKGQFTTLKKDVNEISRNPDCLLNEGMIETLLYHRQSLESIERKYCEVQRAIIDETKPEDAKRAEQEELDNFLNETTHTGNQINRFIAKLQATDYAPRQPTASGGSTSDFSAFLTLMEKQLEEQKEQRLQTNTTIERMVGEMNRLSSSINANNGGPTMMGNPNETFTVTAPPRRKLDVIKIQPFSGDYTEWKTFKDLFESIIGNDDTLTKSEKMQYLKTLIVGEAQPIIESLKVCDENYDVAWTILSKEFDSAAPIVASYMKDFFALPAVASASVQGIQNLQRKSNSILQALDAMEVTSRDPFIIYSILQKLDEETRALWAGKVKENCPTWEQFNEFLVERSFQLRMSLPEKSYKSQTHPKKSLPTNKKPKMNSTSLAATEKKNCEFCKLHPHKLFRCKKFIALDGMRRLAAVKELKVCENCLSDNHKVEHCSYSLCNVCNGKHNRLLHDAIIIATTTIPTPGGSQGQTGNPVNLICKNVTTKMSKVLLATVMIRIVDSSGEQHLCRAILDCGSQVNMISARLCQLLHLKKKTVNLSIEGVGTSSQSAQHVADVVVRPRMMTSSYSLPMTCIVMKRVTSDQPNWDTSSLNFQIPKHFQLADPNWQETHPIDLLIGGQFFCDIMTDDTHVLGPHHPVMKNTVFGWVLMGPCYVGHNDSQVVSCNTATMESIDTGLRRFWELEEISVGSPRSLDQDKVEELYRATTTRDQDGRYVVLLPFKDNMEELGNNRASARRQLFLLEARLRKNPELLCFGVSASPYLATRSLIQLALDEGHRFPIAAKLILNNFYIDDCLVSMPTIEEALEAKRQLIALLALAKLELSKFRSTHMELTPSSDENYQLDMPSEEQVVKTLGMSWCLQTDMFQYTVNEFHGPATKRNMLSILGKIYDPMGLVCPITTVAKCILQDVWKLSMDWDTEIDGDLEKRWKEFMNTLPSMEDLRIPRWISNISEVVHQELHCFGDASKRAHGACIYLVTQDAAGNRCSRLYAAKSKINPISYEEKVKDKIKKKDFTIPKGELCGAVLAMKLASTVSDATEVQQIYFWLDATAVLHQIHNPTQKREVFVRNKVKKILDETNCQQWRHVGTKSNPADLASRGATPQQLISAELWWHGPEWLLKSEENWPPKFNAPNDDEAQVETSLALTTDSSEKEKLVANPIFEFLLAQFSSYSKIRLVLARCLQLVEIWKSSKVRRVYQDVTNQWKRDYLTTLQTRSKWYKQYENLKEGDFVLMSDMASIYQVADRTHREDLPWPRQQGESSRCQNSSWSLQKSCPEASATSHRRSIKLFCPRSMFTLA</sequence>
<reference evidence="3" key="1">
    <citation type="submission" date="2020-05" db="UniProtKB">
        <authorList>
            <consortium name="EnsemblMetazoa"/>
        </authorList>
    </citation>
    <scope>IDENTIFICATION</scope>
    <source>
        <strain evidence="3">Jacobina</strain>
    </source>
</reference>
<dbReference type="EMBL" id="AJWK01002063">
    <property type="status" value="NOT_ANNOTATED_CDS"/>
    <property type="molecule type" value="Genomic_DNA"/>
</dbReference>
<dbReference type="VEuPathDB" id="VectorBase:LLONM1_009478"/>
<evidence type="ECO:0000313" key="4">
    <source>
        <dbReference type="Proteomes" id="UP000092461"/>
    </source>
</evidence>
<evidence type="ECO:0000259" key="2">
    <source>
        <dbReference type="Pfam" id="PF18701"/>
    </source>
</evidence>
<name>A0A1B0C988_LUTLO</name>
<evidence type="ECO:0000313" key="3">
    <source>
        <dbReference type="EnsemblMetazoa" id="LLOJ000510-PA"/>
    </source>
</evidence>
<proteinExistence type="predicted"/>
<dbReference type="InterPro" id="IPR021109">
    <property type="entry name" value="Peptidase_aspartic_dom_sf"/>
</dbReference>
<protein>
    <recommendedName>
        <fullName evidence="2">DUF5641 domain-containing protein</fullName>
    </recommendedName>
</protein>
<evidence type="ECO:0000256" key="1">
    <source>
        <dbReference type="SAM" id="MobiDB-lite"/>
    </source>
</evidence>
<feature type="region of interest" description="Disordered" evidence="1">
    <location>
        <begin position="362"/>
        <end position="384"/>
    </location>
</feature>
<dbReference type="PANTHER" id="PTHR47331">
    <property type="entry name" value="PHD-TYPE DOMAIN-CONTAINING PROTEIN"/>
    <property type="match status" value="1"/>
</dbReference>
<organism evidence="3 4">
    <name type="scientific">Lutzomyia longipalpis</name>
    <name type="common">Sand fly</name>
    <dbReference type="NCBI Taxonomy" id="7200"/>
    <lineage>
        <taxon>Eukaryota</taxon>
        <taxon>Metazoa</taxon>
        <taxon>Ecdysozoa</taxon>
        <taxon>Arthropoda</taxon>
        <taxon>Hexapoda</taxon>
        <taxon>Insecta</taxon>
        <taxon>Pterygota</taxon>
        <taxon>Neoptera</taxon>
        <taxon>Endopterygota</taxon>
        <taxon>Diptera</taxon>
        <taxon>Nematocera</taxon>
        <taxon>Psychodoidea</taxon>
        <taxon>Psychodidae</taxon>
        <taxon>Lutzomyia</taxon>
        <taxon>Lutzomyia</taxon>
    </lineage>
</organism>
<accession>A0A1B0C988</accession>
<dbReference type="InterPro" id="IPR040676">
    <property type="entry name" value="DUF5641"/>
</dbReference>
<dbReference type="InterPro" id="IPR005312">
    <property type="entry name" value="DUF1759"/>
</dbReference>
<dbReference type="VEuPathDB" id="VectorBase:LLONM1_004893"/>
<keyword evidence="4" id="KW-1185">Reference proteome</keyword>
<dbReference type="InterPro" id="IPR008042">
    <property type="entry name" value="Retrotrans_Pao"/>
</dbReference>
<dbReference type="Pfam" id="PF05380">
    <property type="entry name" value="Peptidase_A17"/>
    <property type="match status" value="1"/>
</dbReference>
<dbReference type="PANTHER" id="PTHR47331:SF4">
    <property type="entry name" value="PEPTIDASE S1 DOMAIN-CONTAINING PROTEIN"/>
    <property type="match status" value="1"/>
</dbReference>
<dbReference type="VEuPathDB" id="VectorBase:LLOJ000510"/>
<dbReference type="Gene3D" id="2.40.70.10">
    <property type="entry name" value="Acid Proteases"/>
    <property type="match status" value="1"/>
</dbReference>
<feature type="domain" description="DUF5641" evidence="2">
    <location>
        <begin position="1199"/>
        <end position="1242"/>
    </location>
</feature>